<accession>A0AAV7L3P9</accession>
<keyword evidence="2" id="KW-1185">Reference proteome</keyword>
<name>A0AAV7L3P9_PLEWA</name>
<evidence type="ECO:0000313" key="2">
    <source>
        <dbReference type="Proteomes" id="UP001066276"/>
    </source>
</evidence>
<sequence>MSFSPCLGSCLRSSGDIEHIGASFVSGSVAVARGTRVCGSKVSVLRSLDSSRMLQADLAKSCQSLRVEMNVKRFSAIRNYRGFLGEYLLVILTARLDCDNC</sequence>
<dbReference type="AlphaFoldDB" id="A0AAV7L3P9"/>
<evidence type="ECO:0000313" key="1">
    <source>
        <dbReference type="EMBL" id="KAJ1085539.1"/>
    </source>
</evidence>
<protein>
    <submittedName>
        <fullName evidence="1">Uncharacterized protein</fullName>
    </submittedName>
</protein>
<gene>
    <name evidence="1" type="ORF">NDU88_005669</name>
</gene>
<comment type="caution">
    <text evidence="1">The sequence shown here is derived from an EMBL/GenBank/DDBJ whole genome shotgun (WGS) entry which is preliminary data.</text>
</comment>
<proteinExistence type="predicted"/>
<dbReference type="Proteomes" id="UP001066276">
    <property type="component" value="Chromosome 12"/>
</dbReference>
<organism evidence="1 2">
    <name type="scientific">Pleurodeles waltl</name>
    <name type="common">Iberian ribbed newt</name>
    <dbReference type="NCBI Taxonomy" id="8319"/>
    <lineage>
        <taxon>Eukaryota</taxon>
        <taxon>Metazoa</taxon>
        <taxon>Chordata</taxon>
        <taxon>Craniata</taxon>
        <taxon>Vertebrata</taxon>
        <taxon>Euteleostomi</taxon>
        <taxon>Amphibia</taxon>
        <taxon>Batrachia</taxon>
        <taxon>Caudata</taxon>
        <taxon>Salamandroidea</taxon>
        <taxon>Salamandridae</taxon>
        <taxon>Pleurodelinae</taxon>
        <taxon>Pleurodeles</taxon>
    </lineage>
</organism>
<reference evidence="1" key="1">
    <citation type="journal article" date="2022" name="bioRxiv">
        <title>Sequencing and chromosome-scale assembly of the giantPleurodeles waltlgenome.</title>
        <authorList>
            <person name="Brown T."/>
            <person name="Elewa A."/>
            <person name="Iarovenko S."/>
            <person name="Subramanian E."/>
            <person name="Araus A.J."/>
            <person name="Petzold A."/>
            <person name="Susuki M."/>
            <person name="Suzuki K.-i.T."/>
            <person name="Hayashi T."/>
            <person name="Toyoda A."/>
            <person name="Oliveira C."/>
            <person name="Osipova E."/>
            <person name="Leigh N.D."/>
            <person name="Simon A."/>
            <person name="Yun M.H."/>
        </authorList>
    </citation>
    <scope>NUCLEOTIDE SEQUENCE</scope>
    <source>
        <strain evidence="1">20211129_DDA</strain>
        <tissue evidence="1">Liver</tissue>
    </source>
</reference>
<dbReference type="EMBL" id="JANPWB010000016">
    <property type="protein sequence ID" value="KAJ1085539.1"/>
    <property type="molecule type" value="Genomic_DNA"/>
</dbReference>